<gene>
    <name evidence="2" type="ORF">TRIUR3_05332</name>
</gene>
<feature type="region of interest" description="Disordered" evidence="1">
    <location>
        <begin position="35"/>
        <end position="61"/>
    </location>
</feature>
<sequence>MNCTGQAELLVVVQLRQFASERDALLAQLANIATHSPMSPDADEDQIGRSITRQDVDHSSMRRRGSLLERMDAVCDSWFPEYRSASDNPLWSLRRPFLLMSPAGTPRMDGSTNCFQG</sequence>
<reference evidence="2" key="1">
    <citation type="journal article" date="2013" name="Nature">
        <title>Draft genome of the wheat A-genome progenitor Triticum urartu.</title>
        <authorList>
            <person name="Ling H.Q."/>
            <person name="Zhao S."/>
            <person name="Liu D."/>
            <person name="Wang J."/>
            <person name="Sun H."/>
            <person name="Zhang C."/>
            <person name="Fan H."/>
            <person name="Li D."/>
            <person name="Dong L."/>
            <person name="Tao Y."/>
            <person name="Gao C."/>
            <person name="Wu H."/>
            <person name="Li Y."/>
            <person name="Cui Y."/>
            <person name="Guo X."/>
            <person name="Zheng S."/>
            <person name="Wang B."/>
            <person name="Yu K."/>
            <person name="Liang Q."/>
            <person name="Yang W."/>
            <person name="Lou X."/>
            <person name="Chen J."/>
            <person name="Feng M."/>
            <person name="Jian J."/>
            <person name="Zhang X."/>
            <person name="Luo G."/>
            <person name="Jiang Y."/>
            <person name="Liu J."/>
            <person name="Wang Z."/>
            <person name="Sha Y."/>
            <person name="Zhang B."/>
            <person name="Wu H."/>
            <person name="Tang D."/>
            <person name="Shen Q."/>
            <person name="Xue P."/>
            <person name="Zou S."/>
            <person name="Wang X."/>
            <person name="Liu X."/>
            <person name="Wang F."/>
            <person name="Yang Y."/>
            <person name="An X."/>
            <person name="Dong Z."/>
            <person name="Zhang K."/>
            <person name="Zhang X."/>
            <person name="Luo M.C."/>
            <person name="Dvorak J."/>
            <person name="Tong Y."/>
            <person name="Wang J."/>
            <person name="Yang H."/>
            <person name="Li Z."/>
            <person name="Wang D."/>
            <person name="Zhang A."/>
            <person name="Wang J."/>
        </authorList>
    </citation>
    <scope>NUCLEOTIDE SEQUENCE</scope>
</reference>
<accession>M8ADA0</accession>
<organism evidence="2">
    <name type="scientific">Triticum urartu</name>
    <name type="common">Red wild einkorn</name>
    <name type="synonym">Crithodium urartu</name>
    <dbReference type="NCBI Taxonomy" id="4572"/>
    <lineage>
        <taxon>Eukaryota</taxon>
        <taxon>Viridiplantae</taxon>
        <taxon>Streptophyta</taxon>
        <taxon>Embryophyta</taxon>
        <taxon>Tracheophyta</taxon>
        <taxon>Spermatophyta</taxon>
        <taxon>Magnoliopsida</taxon>
        <taxon>Liliopsida</taxon>
        <taxon>Poales</taxon>
        <taxon>Poaceae</taxon>
        <taxon>BOP clade</taxon>
        <taxon>Pooideae</taxon>
        <taxon>Triticodae</taxon>
        <taxon>Triticeae</taxon>
        <taxon>Triticinae</taxon>
        <taxon>Triticum</taxon>
    </lineage>
</organism>
<proteinExistence type="predicted"/>
<feature type="compositionally biased region" description="Basic and acidic residues" evidence="1">
    <location>
        <begin position="52"/>
        <end position="61"/>
    </location>
</feature>
<dbReference type="EMBL" id="KD077856">
    <property type="protein sequence ID" value="EMS62775.1"/>
    <property type="molecule type" value="Genomic_DNA"/>
</dbReference>
<evidence type="ECO:0000256" key="1">
    <source>
        <dbReference type="SAM" id="MobiDB-lite"/>
    </source>
</evidence>
<name>M8ADA0_TRIUA</name>
<dbReference type="AlphaFoldDB" id="M8ADA0"/>
<protein>
    <submittedName>
        <fullName evidence="2">Uncharacterized protein</fullName>
    </submittedName>
</protein>
<evidence type="ECO:0000313" key="2">
    <source>
        <dbReference type="EMBL" id="EMS62775.1"/>
    </source>
</evidence>